<keyword evidence="9" id="KW-1185">Reference proteome</keyword>
<dbReference type="InterPro" id="IPR024607">
    <property type="entry name" value="Sulfatase_CS"/>
</dbReference>
<keyword evidence="6" id="KW-0325">Glycoprotein</keyword>
<dbReference type="GO" id="GO:0046872">
    <property type="term" value="F:metal ion binding"/>
    <property type="evidence" value="ECO:0007669"/>
    <property type="project" value="UniProtKB-KW"/>
</dbReference>
<dbReference type="GO" id="GO:0008484">
    <property type="term" value="F:sulfuric ester hydrolase activity"/>
    <property type="evidence" value="ECO:0007669"/>
    <property type="project" value="UniProtKB-ARBA"/>
</dbReference>
<evidence type="ECO:0000256" key="2">
    <source>
        <dbReference type="ARBA" id="ARBA00008779"/>
    </source>
</evidence>
<dbReference type="InterPro" id="IPR047115">
    <property type="entry name" value="ARSB"/>
</dbReference>
<evidence type="ECO:0000256" key="3">
    <source>
        <dbReference type="ARBA" id="ARBA00022723"/>
    </source>
</evidence>
<dbReference type="PANTHER" id="PTHR10342">
    <property type="entry name" value="ARYLSULFATASE"/>
    <property type="match status" value="1"/>
</dbReference>
<feature type="domain" description="Sulfatase N-terminal" evidence="7">
    <location>
        <begin position="20"/>
        <end position="84"/>
    </location>
</feature>
<comment type="caution">
    <text evidence="8">The sequence shown here is derived from an EMBL/GenBank/DDBJ whole genome shotgun (WGS) entry which is preliminary data.</text>
</comment>
<dbReference type="EMBL" id="JBJJXI010000018">
    <property type="protein sequence ID" value="KAL3406988.1"/>
    <property type="molecule type" value="Genomic_DNA"/>
</dbReference>
<dbReference type="InterPro" id="IPR017850">
    <property type="entry name" value="Alkaline_phosphatase_core_sf"/>
</dbReference>
<evidence type="ECO:0000313" key="9">
    <source>
        <dbReference type="Proteomes" id="UP001627154"/>
    </source>
</evidence>
<evidence type="ECO:0000256" key="5">
    <source>
        <dbReference type="ARBA" id="ARBA00022837"/>
    </source>
</evidence>
<gene>
    <name evidence="8" type="ORF">TKK_001082</name>
</gene>
<dbReference type="InterPro" id="IPR000917">
    <property type="entry name" value="Sulfatase_N"/>
</dbReference>
<sequence>MFRKIAIILGLCTIINSERPHIILIVADDVGWNDLSFHGSDQIPTPNIDALAYNGIILNRHYALPICTPSRTALMTGRYPIRAGK</sequence>
<reference evidence="8 9" key="1">
    <citation type="journal article" date="2024" name="bioRxiv">
        <title>A reference genome for Trichogramma kaykai: A tiny desert-dwelling parasitoid wasp with competing sex-ratio distorters.</title>
        <authorList>
            <person name="Culotta J."/>
            <person name="Lindsey A.R."/>
        </authorList>
    </citation>
    <scope>NUCLEOTIDE SEQUENCE [LARGE SCALE GENOMIC DNA]</scope>
    <source>
        <strain evidence="8 9">KSX58</strain>
    </source>
</reference>
<keyword evidence="4" id="KW-0378">Hydrolase</keyword>
<protein>
    <recommendedName>
        <fullName evidence="7">Sulfatase N-terminal domain-containing protein</fullName>
    </recommendedName>
</protein>
<dbReference type="PANTHER" id="PTHR10342:SF273">
    <property type="entry name" value="RE14504P"/>
    <property type="match status" value="1"/>
</dbReference>
<organism evidence="8 9">
    <name type="scientific">Trichogramma kaykai</name>
    <dbReference type="NCBI Taxonomy" id="54128"/>
    <lineage>
        <taxon>Eukaryota</taxon>
        <taxon>Metazoa</taxon>
        <taxon>Ecdysozoa</taxon>
        <taxon>Arthropoda</taxon>
        <taxon>Hexapoda</taxon>
        <taxon>Insecta</taxon>
        <taxon>Pterygota</taxon>
        <taxon>Neoptera</taxon>
        <taxon>Endopterygota</taxon>
        <taxon>Hymenoptera</taxon>
        <taxon>Apocrita</taxon>
        <taxon>Proctotrupomorpha</taxon>
        <taxon>Chalcidoidea</taxon>
        <taxon>Trichogrammatidae</taxon>
        <taxon>Trichogramma</taxon>
    </lineage>
</organism>
<proteinExistence type="inferred from homology"/>
<comment type="similarity">
    <text evidence="2">Belongs to the sulfatase family.</text>
</comment>
<dbReference type="AlphaFoldDB" id="A0ABD2XNF8"/>
<dbReference type="Proteomes" id="UP001627154">
    <property type="component" value="Unassembled WGS sequence"/>
</dbReference>
<evidence type="ECO:0000256" key="4">
    <source>
        <dbReference type="ARBA" id="ARBA00022801"/>
    </source>
</evidence>
<evidence type="ECO:0000256" key="1">
    <source>
        <dbReference type="ARBA" id="ARBA00001913"/>
    </source>
</evidence>
<evidence type="ECO:0000256" key="6">
    <source>
        <dbReference type="ARBA" id="ARBA00023180"/>
    </source>
</evidence>
<evidence type="ECO:0000259" key="7">
    <source>
        <dbReference type="Pfam" id="PF00884"/>
    </source>
</evidence>
<evidence type="ECO:0000313" key="8">
    <source>
        <dbReference type="EMBL" id="KAL3406988.1"/>
    </source>
</evidence>
<name>A0ABD2XNF8_9HYME</name>
<keyword evidence="5" id="KW-0106">Calcium</keyword>
<keyword evidence="3" id="KW-0479">Metal-binding</keyword>
<dbReference type="Gene3D" id="3.40.720.10">
    <property type="entry name" value="Alkaline Phosphatase, subunit A"/>
    <property type="match status" value="1"/>
</dbReference>
<comment type="cofactor">
    <cofactor evidence="1">
        <name>Ca(2+)</name>
        <dbReference type="ChEBI" id="CHEBI:29108"/>
    </cofactor>
</comment>
<dbReference type="PROSITE" id="PS00523">
    <property type="entry name" value="SULFATASE_1"/>
    <property type="match status" value="1"/>
</dbReference>
<dbReference type="SUPFAM" id="SSF53649">
    <property type="entry name" value="Alkaline phosphatase-like"/>
    <property type="match status" value="1"/>
</dbReference>
<dbReference type="Pfam" id="PF00884">
    <property type="entry name" value="Sulfatase"/>
    <property type="match status" value="1"/>
</dbReference>
<accession>A0ABD2XNF8</accession>